<keyword evidence="1" id="KW-0560">Oxidoreductase</keyword>
<evidence type="ECO:0000256" key="1">
    <source>
        <dbReference type="ARBA" id="ARBA00023002"/>
    </source>
</evidence>
<dbReference type="GO" id="GO:0008470">
    <property type="term" value="F:3-methylbutanoyl-CoA dehydrogenase activity"/>
    <property type="evidence" value="ECO:0007669"/>
    <property type="project" value="TreeGrafter"/>
</dbReference>
<proteinExistence type="predicted"/>
<dbReference type="KEGG" id="meti:DK427_22415"/>
<dbReference type="InterPro" id="IPR009100">
    <property type="entry name" value="AcylCoA_DH/oxidase_NM_dom_sf"/>
</dbReference>
<dbReference type="GO" id="GO:0050660">
    <property type="term" value="F:flavin adenine dinucleotide binding"/>
    <property type="evidence" value="ECO:0007669"/>
    <property type="project" value="InterPro"/>
</dbReference>
<evidence type="ECO:0000313" key="4">
    <source>
        <dbReference type="EMBL" id="AWN38147.1"/>
    </source>
</evidence>
<dbReference type="NCBIfam" id="TIGR04022">
    <property type="entry name" value="sulfur_SfnB"/>
    <property type="match status" value="1"/>
</dbReference>
<dbReference type="GO" id="GO:0006552">
    <property type="term" value="P:L-leucine catabolic process"/>
    <property type="evidence" value="ECO:0007669"/>
    <property type="project" value="TreeGrafter"/>
</dbReference>
<evidence type="ECO:0000259" key="2">
    <source>
        <dbReference type="Pfam" id="PF02771"/>
    </source>
</evidence>
<keyword evidence="5" id="KW-1185">Reference proteome</keyword>
<protein>
    <submittedName>
        <fullName evidence="4">SfnB family sulfur acquisition oxidoreductase</fullName>
    </submittedName>
</protein>
<dbReference type="CDD" id="cd01163">
    <property type="entry name" value="DszC"/>
    <property type="match status" value="1"/>
</dbReference>
<evidence type="ECO:0000259" key="3">
    <source>
        <dbReference type="Pfam" id="PF08028"/>
    </source>
</evidence>
<sequence length="421" mass="44925">MNIAVNAGTLAGTLAETPRPVPGRPRPAEPAHVIRDDAEAIRVAENLADAFRAGASERDRTGARPAEELDAFSQSGLWSINVPRAHGGPGVSYATLARVVAIVSAADPSIGQIAQNHLGIVAAIDTVSDPEQKALLFGEVLRGSRFGNAFSERGTKRAADFETRFTDAGDHVVVRGQKFYCTGALLAHLVPIVATDPEGRAWYAIAERDAPGLSVIDDWSAFGQRGTASGTVLIEDVRVPKTHLVPAWKGYERPTADGAIFQIIQAAVDAGIARAALDDTIDFVRTKARPWIDSGQERASDDPYTVQAVGELTIRLHAAEALLERAGRAIDAAVATPEAESVAAAQLATAEAKVLTTEVALAASNKLFELAGTRSTLAEHNLDRHWRNARTHTLHDPVRWKYAIVGNHALNGVNPPFHAWS</sequence>
<dbReference type="SUPFAM" id="SSF56645">
    <property type="entry name" value="Acyl-CoA dehydrogenase NM domain-like"/>
    <property type="match status" value="1"/>
</dbReference>
<dbReference type="Pfam" id="PF08028">
    <property type="entry name" value="Acyl-CoA_dh_2"/>
    <property type="match status" value="1"/>
</dbReference>
<dbReference type="InterPro" id="IPR013107">
    <property type="entry name" value="Acyl-CoA_DH_C"/>
</dbReference>
<dbReference type="Gene3D" id="1.10.540.10">
    <property type="entry name" value="Acyl-CoA dehydrogenase/oxidase, N-terminal domain"/>
    <property type="match status" value="1"/>
</dbReference>
<dbReference type="InterPro" id="IPR023922">
    <property type="entry name" value="S04_starv_induced_SfnB"/>
</dbReference>
<organism evidence="4 5">
    <name type="scientific">Methylobacterium radiodurans</name>
    <dbReference type="NCBI Taxonomy" id="2202828"/>
    <lineage>
        <taxon>Bacteria</taxon>
        <taxon>Pseudomonadati</taxon>
        <taxon>Pseudomonadota</taxon>
        <taxon>Alphaproteobacteria</taxon>
        <taxon>Hyphomicrobiales</taxon>
        <taxon>Methylobacteriaceae</taxon>
        <taxon>Methylobacterium</taxon>
    </lineage>
</organism>
<dbReference type="PANTHER" id="PTHR43884:SF12">
    <property type="entry name" value="ISOVALERYL-COA DEHYDROGENASE, MITOCHONDRIAL-RELATED"/>
    <property type="match status" value="1"/>
</dbReference>
<dbReference type="EMBL" id="CP029551">
    <property type="protein sequence ID" value="AWN38147.1"/>
    <property type="molecule type" value="Genomic_DNA"/>
</dbReference>
<feature type="domain" description="Acyl-CoA dehydrogenase/oxidase N-terminal" evidence="2">
    <location>
        <begin position="45"/>
        <end position="143"/>
    </location>
</feature>
<reference evidence="4 5" key="1">
    <citation type="submission" date="2018-05" db="EMBL/GenBank/DDBJ databases">
        <title>Complete Genome Sequence of Methylobacterium sp. 17Sr1-43.</title>
        <authorList>
            <person name="Srinivasan S."/>
        </authorList>
    </citation>
    <scope>NUCLEOTIDE SEQUENCE [LARGE SCALE GENOMIC DNA]</scope>
    <source>
        <strain evidence="4 5">17Sr1-43</strain>
    </source>
</reference>
<dbReference type="OrthoDB" id="6184213at2"/>
<accession>A0A2U8VWF5</accession>
<dbReference type="InterPro" id="IPR013786">
    <property type="entry name" value="AcylCoA_DH/ox_N"/>
</dbReference>
<dbReference type="InterPro" id="IPR046373">
    <property type="entry name" value="Acyl-CoA_Oxase/DH_mid-dom_sf"/>
</dbReference>
<gene>
    <name evidence="4" type="ORF">DK427_22415</name>
</gene>
<evidence type="ECO:0000313" key="5">
    <source>
        <dbReference type="Proteomes" id="UP000246058"/>
    </source>
</evidence>
<dbReference type="Gene3D" id="1.20.140.10">
    <property type="entry name" value="Butyryl-CoA Dehydrogenase, subunit A, domain 3"/>
    <property type="match status" value="1"/>
</dbReference>
<feature type="domain" description="Acyl-CoA dehydrogenase C-terminal" evidence="3">
    <location>
        <begin position="263"/>
        <end position="396"/>
    </location>
</feature>
<dbReference type="Proteomes" id="UP000246058">
    <property type="component" value="Chromosome"/>
</dbReference>
<dbReference type="InterPro" id="IPR036250">
    <property type="entry name" value="AcylCo_DH-like_C"/>
</dbReference>
<dbReference type="InterPro" id="IPR037069">
    <property type="entry name" value="AcylCoA_DH/ox_N_sf"/>
</dbReference>
<dbReference type="AlphaFoldDB" id="A0A2U8VWF5"/>
<dbReference type="PANTHER" id="PTHR43884">
    <property type="entry name" value="ACYL-COA DEHYDROGENASE"/>
    <property type="match status" value="1"/>
</dbReference>
<name>A0A2U8VWF5_9HYPH</name>
<dbReference type="Gene3D" id="2.40.110.10">
    <property type="entry name" value="Butyryl-CoA Dehydrogenase, subunit A, domain 2"/>
    <property type="match status" value="1"/>
</dbReference>
<dbReference type="PIRSF" id="PIRSF016578">
    <property type="entry name" value="HsaA"/>
    <property type="match status" value="1"/>
</dbReference>
<dbReference type="SUPFAM" id="SSF47203">
    <property type="entry name" value="Acyl-CoA dehydrogenase C-terminal domain-like"/>
    <property type="match status" value="1"/>
</dbReference>
<dbReference type="Pfam" id="PF02771">
    <property type="entry name" value="Acyl-CoA_dh_N"/>
    <property type="match status" value="1"/>
</dbReference>
<dbReference type="RefSeq" id="WP_109953305.1">
    <property type="nucleotide sequence ID" value="NZ_CP029551.1"/>
</dbReference>